<proteinExistence type="predicted"/>
<evidence type="ECO:0000313" key="3">
    <source>
        <dbReference type="Proteomes" id="UP000034086"/>
    </source>
</evidence>
<organism evidence="2 3">
    <name type="scientific">Candidatus Woesebacteria bacterium GW2011_GWE1_45_18</name>
    <dbReference type="NCBI Taxonomy" id="1618598"/>
    <lineage>
        <taxon>Bacteria</taxon>
        <taxon>Candidatus Woeseibacteriota</taxon>
    </lineage>
</organism>
<dbReference type="InterPro" id="IPR051289">
    <property type="entry name" value="LAGLIDADG_Endonuclease"/>
</dbReference>
<dbReference type="SUPFAM" id="SSF55608">
    <property type="entry name" value="Homing endonucleases"/>
    <property type="match status" value="2"/>
</dbReference>
<keyword evidence="2" id="KW-0540">Nuclease</keyword>
<dbReference type="GO" id="GO:0004519">
    <property type="term" value="F:endonuclease activity"/>
    <property type="evidence" value="ECO:0007669"/>
    <property type="project" value="UniProtKB-KW"/>
</dbReference>
<evidence type="ECO:0000313" key="2">
    <source>
        <dbReference type="EMBL" id="KKU03692.1"/>
    </source>
</evidence>
<dbReference type="InterPro" id="IPR027434">
    <property type="entry name" value="Homing_endonucl"/>
</dbReference>
<dbReference type="InterPro" id="IPR004860">
    <property type="entry name" value="LAGLIDADG_dom"/>
</dbReference>
<dbReference type="Proteomes" id="UP000034086">
    <property type="component" value="Unassembled WGS sequence"/>
</dbReference>
<sequence>MPTKNVSGADNQQETSIDFFYYSGFCVGELSCSILKLSNRKSKNGGIYYTPDVTISNADLSLLKEVNSYIAEGSGVISRIKGGYNLSIRGKEKVKKILNFFTKFPPIAGDLAQSKLSILRKALYVLESQKGDYRRSIITQEQVEECRELLKELKKTAQPFKVFAQRIFNPKAIGHFLAGVLDAEGSVGIKNNGSRFQPFVAVAMKDRKIVELFRNFLGLGHIHVRPKENIYHFESGSKSAVLHILYLFSEIYPVRLPKMKLRMDKVRRILNDYTPKSQRNVGTMI</sequence>
<accession>A0A0G1M6H6</accession>
<gene>
    <name evidence="2" type="ORF">UX03_C0013G0053</name>
</gene>
<name>A0A0G1M6H6_9BACT</name>
<dbReference type="PANTHER" id="PTHR36181">
    <property type="entry name" value="INTRON-ENCODED ENDONUCLEASE AI3-RELATED"/>
    <property type="match status" value="1"/>
</dbReference>
<protein>
    <submittedName>
        <fullName evidence="2">LAGLIDADG homing endonuclease</fullName>
    </submittedName>
</protein>
<feature type="domain" description="Homing endonuclease LAGLIDADG" evidence="1">
    <location>
        <begin position="23"/>
        <end position="107"/>
    </location>
</feature>
<comment type="caution">
    <text evidence="2">The sequence shown here is derived from an EMBL/GenBank/DDBJ whole genome shotgun (WGS) entry which is preliminary data.</text>
</comment>
<keyword evidence="2" id="KW-0378">Hydrolase</keyword>
<dbReference type="PANTHER" id="PTHR36181:SF4">
    <property type="entry name" value="LAGLIDADG ENDONUCLEASE"/>
    <property type="match status" value="1"/>
</dbReference>
<dbReference type="EMBL" id="LCKQ01000013">
    <property type="protein sequence ID" value="KKU03692.1"/>
    <property type="molecule type" value="Genomic_DNA"/>
</dbReference>
<dbReference type="Gene3D" id="3.10.28.10">
    <property type="entry name" value="Homing endonucleases"/>
    <property type="match status" value="2"/>
</dbReference>
<keyword evidence="2" id="KW-0255">Endonuclease</keyword>
<evidence type="ECO:0000259" key="1">
    <source>
        <dbReference type="Pfam" id="PF00961"/>
    </source>
</evidence>
<dbReference type="Pfam" id="PF00961">
    <property type="entry name" value="LAGLIDADG_1"/>
    <property type="match status" value="1"/>
</dbReference>
<dbReference type="AlphaFoldDB" id="A0A0G1M6H6"/>
<reference evidence="2 3" key="1">
    <citation type="journal article" date="2015" name="Nature">
        <title>rRNA introns, odd ribosomes, and small enigmatic genomes across a large radiation of phyla.</title>
        <authorList>
            <person name="Brown C.T."/>
            <person name="Hug L.A."/>
            <person name="Thomas B.C."/>
            <person name="Sharon I."/>
            <person name="Castelle C.J."/>
            <person name="Singh A."/>
            <person name="Wilkins M.J."/>
            <person name="Williams K.H."/>
            <person name="Banfield J.F."/>
        </authorList>
    </citation>
    <scope>NUCLEOTIDE SEQUENCE [LARGE SCALE GENOMIC DNA]</scope>
</reference>